<organism evidence="1">
    <name type="scientific">Anguilla anguilla</name>
    <name type="common">European freshwater eel</name>
    <name type="synonym">Muraena anguilla</name>
    <dbReference type="NCBI Taxonomy" id="7936"/>
    <lineage>
        <taxon>Eukaryota</taxon>
        <taxon>Metazoa</taxon>
        <taxon>Chordata</taxon>
        <taxon>Craniata</taxon>
        <taxon>Vertebrata</taxon>
        <taxon>Euteleostomi</taxon>
        <taxon>Actinopterygii</taxon>
        <taxon>Neopterygii</taxon>
        <taxon>Teleostei</taxon>
        <taxon>Anguilliformes</taxon>
        <taxon>Anguillidae</taxon>
        <taxon>Anguilla</taxon>
    </lineage>
</organism>
<dbReference type="EMBL" id="GBXM01026158">
    <property type="protein sequence ID" value="JAH82419.1"/>
    <property type="molecule type" value="Transcribed_RNA"/>
</dbReference>
<accession>A0A0E9VWB5</accession>
<name>A0A0E9VWB5_ANGAN</name>
<proteinExistence type="predicted"/>
<evidence type="ECO:0000313" key="1">
    <source>
        <dbReference type="EMBL" id="JAH82419.1"/>
    </source>
</evidence>
<sequence length="40" mass="4444">MSQNFKVQAFNLSLRTSKVFGSVLIRNVNESLSFATANHS</sequence>
<reference evidence="1" key="2">
    <citation type="journal article" date="2015" name="Fish Shellfish Immunol.">
        <title>Early steps in the European eel (Anguilla anguilla)-Vibrio vulnificus interaction in the gills: Role of the RtxA13 toxin.</title>
        <authorList>
            <person name="Callol A."/>
            <person name="Pajuelo D."/>
            <person name="Ebbesson L."/>
            <person name="Teles M."/>
            <person name="MacKenzie S."/>
            <person name="Amaro C."/>
        </authorList>
    </citation>
    <scope>NUCLEOTIDE SEQUENCE</scope>
</reference>
<protein>
    <submittedName>
        <fullName evidence="1">Uncharacterized protein</fullName>
    </submittedName>
</protein>
<reference evidence="1" key="1">
    <citation type="submission" date="2014-11" db="EMBL/GenBank/DDBJ databases">
        <authorList>
            <person name="Amaro Gonzalez C."/>
        </authorList>
    </citation>
    <scope>NUCLEOTIDE SEQUENCE</scope>
</reference>
<dbReference type="AlphaFoldDB" id="A0A0E9VWB5"/>